<sequence>MRQRNDLTRYSNFIFHQFNLHRTRHQILFSLNELIVADGGSPIAIRTLDRHLVKLGLNQSGLRADLTSYYEEISERYLQGDTIEAIHTDINDCLQQRCLPTVSIRTFYSQLQEWHLDVRHHALVATDELVQRLKYLFYTFGYSDQTLLRNLQREGFVVHPFLIRKVRFQERLTRRLETKEEQLVSLQRALEFLRDDLKKTSTILGLGRGLLCAYVRQQGKVLISQHRLYSAYSAIFPEEVAGRRDAQLRYRRNFRVPGPNFMWSLDGYEKLKKFGFQIYACIDAYSRCIIWFYIGRSATTSMSTLKQFLETVRHLRMRPFFTRSDHGTETPLWAAAQATLAKIGPRKLKFIDSDGIEHYYAQGDRLSSCHMYGPSKRNIRIESWWRQLRQGATDRWIVFFNELAGYAIFKEDNKADQIALYAIYGPLIQDELAQFVTLWNGHRIRNQKNRPHIVSGIPQDLYHSTDAPNWGVPLSDDEEAPDWQLINDMYEPLADLDMESLLPEFTMNWCQERLEEIGFDARIDLQDNPEKPFVREFLLLRDLIEAYDEAGLQPALDLTPIHRGGAKEYERLLQQNYTTDSNFSGDAIPQDIQEQIQNAEREDLEL</sequence>
<gene>
    <name evidence="1" type="ORF">CRV2_00018522</name>
</gene>
<keyword evidence="2" id="KW-1185">Reference proteome</keyword>
<organism evidence="1 2">
    <name type="scientific">Clonostachys rosea f. rosea IK726</name>
    <dbReference type="NCBI Taxonomy" id="1349383"/>
    <lineage>
        <taxon>Eukaryota</taxon>
        <taxon>Fungi</taxon>
        <taxon>Dikarya</taxon>
        <taxon>Ascomycota</taxon>
        <taxon>Pezizomycotina</taxon>
        <taxon>Sordariomycetes</taxon>
        <taxon>Hypocreomycetidae</taxon>
        <taxon>Hypocreales</taxon>
        <taxon>Bionectriaceae</taxon>
        <taxon>Clonostachys</taxon>
    </lineage>
</organism>
<comment type="caution">
    <text evidence="1">The sequence shown here is derived from an EMBL/GenBank/DDBJ whole genome shotgun (WGS) entry which is preliminary data.</text>
</comment>
<reference evidence="1" key="1">
    <citation type="submission" date="2020-04" db="EMBL/GenBank/DDBJ databases">
        <authorList>
            <person name="Broberg M."/>
        </authorList>
    </citation>
    <scope>NUCLEOTIDE SEQUENCE</scope>
</reference>
<dbReference type="EMBL" id="CADEHS020000167">
    <property type="protein sequence ID" value="CAG9950366.1"/>
    <property type="molecule type" value="Genomic_DNA"/>
</dbReference>
<evidence type="ECO:0000313" key="1">
    <source>
        <dbReference type="EMBL" id="CAG9950366.1"/>
    </source>
</evidence>
<reference evidence="1" key="2">
    <citation type="submission" date="2021-10" db="EMBL/GenBank/DDBJ databases">
        <authorList>
            <person name="Piombo E."/>
        </authorList>
    </citation>
    <scope>NUCLEOTIDE SEQUENCE</scope>
</reference>
<name>A0ACA9UAK9_BIOOC</name>
<evidence type="ECO:0000313" key="2">
    <source>
        <dbReference type="Proteomes" id="UP000836387"/>
    </source>
</evidence>
<proteinExistence type="predicted"/>
<dbReference type="Proteomes" id="UP000836387">
    <property type="component" value="Unassembled WGS sequence"/>
</dbReference>
<accession>A0ACA9UAK9</accession>
<protein>
    <submittedName>
        <fullName evidence="1">Uncharacterized protein</fullName>
    </submittedName>
</protein>